<accession>A0ABV4X3I0</accession>
<dbReference type="EMBL" id="JBHFNQ010000084">
    <property type="protein sequence ID" value="MFB2877300.1"/>
    <property type="molecule type" value="Genomic_DNA"/>
</dbReference>
<proteinExistence type="predicted"/>
<protein>
    <recommendedName>
        <fullName evidence="3">SprT-like domain-containing protein</fullName>
    </recommendedName>
</protein>
<name>A0ABV4X3I0_9CYAN</name>
<organism evidence="1 2">
    <name type="scientific">Floridaenema aerugineum BLCC-F46</name>
    <dbReference type="NCBI Taxonomy" id="3153654"/>
    <lineage>
        <taxon>Bacteria</taxon>
        <taxon>Bacillati</taxon>
        <taxon>Cyanobacteriota</taxon>
        <taxon>Cyanophyceae</taxon>
        <taxon>Oscillatoriophycideae</taxon>
        <taxon>Aerosakkonematales</taxon>
        <taxon>Aerosakkonemataceae</taxon>
        <taxon>Floridanema</taxon>
        <taxon>Floridanema aerugineum</taxon>
    </lineage>
</organism>
<evidence type="ECO:0000313" key="2">
    <source>
        <dbReference type="Proteomes" id="UP001576774"/>
    </source>
</evidence>
<sequence length="134" mass="15730">MCLSNAWGVFSCNEKDCEIEIAEECVYNTNALLLVLAHEYIHYIHYKLVDYKDYCNCPSIFSEGLAEVGARMFYEVSNYQIHKDLKKSWDESYEIARCVVAQIISEGFNLESFKYSFLMNISHKTPWHDLDKLF</sequence>
<reference evidence="1 2" key="1">
    <citation type="submission" date="2024-09" db="EMBL/GenBank/DDBJ databases">
        <title>Floridaenema gen nov. (Aerosakkonemataceae, Aerosakkonematales ord. nov., Cyanobacteria) from benthic tropical and subtropical fresh waters, with the description of four new species.</title>
        <authorList>
            <person name="Moretto J.A."/>
            <person name="Berthold D.E."/>
            <person name="Lefler F.W."/>
            <person name="Huang I.-S."/>
            <person name="Laughinghouse H. IV."/>
        </authorList>
    </citation>
    <scope>NUCLEOTIDE SEQUENCE [LARGE SCALE GENOMIC DNA]</scope>
    <source>
        <strain evidence="1 2">BLCC-F46</strain>
    </source>
</reference>
<dbReference type="RefSeq" id="WP_413270403.1">
    <property type="nucleotide sequence ID" value="NZ_JBHFNQ010000084.1"/>
</dbReference>
<keyword evidence="2" id="KW-1185">Reference proteome</keyword>
<dbReference type="Proteomes" id="UP001576774">
    <property type="component" value="Unassembled WGS sequence"/>
</dbReference>
<gene>
    <name evidence="1" type="ORF">ACE1CC_10480</name>
</gene>
<evidence type="ECO:0008006" key="3">
    <source>
        <dbReference type="Google" id="ProtNLM"/>
    </source>
</evidence>
<evidence type="ECO:0000313" key="1">
    <source>
        <dbReference type="EMBL" id="MFB2877300.1"/>
    </source>
</evidence>
<comment type="caution">
    <text evidence="1">The sequence shown here is derived from an EMBL/GenBank/DDBJ whole genome shotgun (WGS) entry which is preliminary data.</text>
</comment>